<dbReference type="Gene3D" id="1.25.40.10">
    <property type="entry name" value="Tetratricopeptide repeat domain"/>
    <property type="match status" value="2"/>
</dbReference>
<feature type="repeat" description="TPR" evidence="3">
    <location>
        <begin position="149"/>
        <end position="182"/>
    </location>
</feature>
<comment type="caution">
    <text evidence="4">The sequence shown here is derived from an EMBL/GenBank/DDBJ whole genome shotgun (WGS) entry which is preliminary data.</text>
</comment>
<sequence>MRYRSGLIAILAAASSAVIGLGTASVNAQALIPHTVRINFGNLEEQALVLAREAAQLAQFEQYDLALPRARLAVQLAPKAFQTQGILGSIYLRKEKYPEAIASLSAAYELKPDEPTILFTLGSAYLRNKDYSAAVRTLQKGLALSPNSPSAIFDLGNAYFLTQKYSEAIDQFNRVLSLDKKFWAATNNIGLVEYERGNRDTAIEFWQNSLKQAKEVEFQAAEPTLALAAATYAKGDRAKGIELGVEAMKIDPRYGKPEYLLENLWGEKLIADTKPILEAPPVKKLIDESAAVVRPVPRRR</sequence>
<dbReference type="PANTHER" id="PTHR44186:SF1">
    <property type="entry name" value="BARDET-BIEDL SYNDROME 4 PROTEIN"/>
    <property type="match status" value="1"/>
</dbReference>
<dbReference type="Proteomes" id="UP001333818">
    <property type="component" value="Unassembled WGS sequence"/>
</dbReference>
<protein>
    <submittedName>
        <fullName evidence="4">Tetratricopeptide repeat protein</fullName>
    </submittedName>
</protein>
<name>A0AAW9Q5M2_9CYAN</name>
<evidence type="ECO:0000256" key="1">
    <source>
        <dbReference type="ARBA" id="ARBA00022737"/>
    </source>
</evidence>
<gene>
    <name evidence="4" type="ORF">V2H45_14365</name>
</gene>
<feature type="repeat" description="TPR" evidence="3">
    <location>
        <begin position="115"/>
        <end position="148"/>
    </location>
</feature>
<evidence type="ECO:0000256" key="2">
    <source>
        <dbReference type="ARBA" id="ARBA00022803"/>
    </source>
</evidence>
<reference evidence="4" key="1">
    <citation type="submission" date="2024-01" db="EMBL/GenBank/DDBJ databases">
        <title>Bank of Algae and Cyanobacteria of the Azores (BACA) strain genomes.</title>
        <authorList>
            <person name="Luz R."/>
            <person name="Cordeiro R."/>
            <person name="Fonseca A."/>
            <person name="Goncalves V."/>
        </authorList>
    </citation>
    <scope>NUCLEOTIDE SEQUENCE</scope>
    <source>
        <strain evidence="4">BACA0141</strain>
    </source>
</reference>
<evidence type="ECO:0000313" key="4">
    <source>
        <dbReference type="EMBL" id="MEE3717921.1"/>
    </source>
</evidence>
<accession>A0AAW9Q5M2</accession>
<dbReference type="Pfam" id="PF07719">
    <property type="entry name" value="TPR_2"/>
    <property type="match status" value="1"/>
</dbReference>
<dbReference type="SUPFAM" id="SSF48452">
    <property type="entry name" value="TPR-like"/>
    <property type="match status" value="1"/>
</dbReference>
<keyword evidence="2 3" id="KW-0802">TPR repeat</keyword>
<dbReference type="SMART" id="SM00028">
    <property type="entry name" value="TPR"/>
    <property type="match status" value="6"/>
</dbReference>
<evidence type="ECO:0000256" key="3">
    <source>
        <dbReference type="PROSITE-ProRule" id="PRU00339"/>
    </source>
</evidence>
<dbReference type="PROSITE" id="PS50005">
    <property type="entry name" value="TPR"/>
    <property type="match status" value="3"/>
</dbReference>
<proteinExistence type="predicted"/>
<keyword evidence="1" id="KW-0677">Repeat</keyword>
<feature type="repeat" description="TPR" evidence="3">
    <location>
        <begin position="81"/>
        <end position="114"/>
    </location>
</feature>
<dbReference type="InterPro" id="IPR011990">
    <property type="entry name" value="TPR-like_helical_dom_sf"/>
</dbReference>
<dbReference type="InterPro" id="IPR013105">
    <property type="entry name" value="TPR_2"/>
</dbReference>
<organism evidence="4 5">
    <name type="scientific">Tumidithrix elongata BACA0141</name>
    <dbReference type="NCBI Taxonomy" id="2716417"/>
    <lineage>
        <taxon>Bacteria</taxon>
        <taxon>Bacillati</taxon>
        <taxon>Cyanobacteriota</taxon>
        <taxon>Cyanophyceae</taxon>
        <taxon>Pseudanabaenales</taxon>
        <taxon>Pseudanabaenaceae</taxon>
        <taxon>Tumidithrix</taxon>
        <taxon>Tumidithrix elongata</taxon>
    </lineage>
</organism>
<evidence type="ECO:0000313" key="5">
    <source>
        <dbReference type="Proteomes" id="UP001333818"/>
    </source>
</evidence>
<dbReference type="RefSeq" id="WP_330484351.1">
    <property type="nucleotide sequence ID" value="NZ_JAZBJZ010000057.1"/>
</dbReference>
<dbReference type="Pfam" id="PF13414">
    <property type="entry name" value="TPR_11"/>
    <property type="match status" value="1"/>
</dbReference>
<keyword evidence="5" id="KW-1185">Reference proteome</keyword>
<dbReference type="InterPro" id="IPR019734">
    <property type="entry name" value="TPR_rpt"/>
</dbReference>
<dbReference type="EMBL" id="JAZBJZ010000057">
    <property type="protein sequence ID" value="MEE3717921.1"/>
    <property type="molecule type" value="Genomic_DNA"/>
</dbReference>
<dbReference type="AlphaFoldDB" id="A0AAW9Q5M2"/>
<dbReference type="PANTHER" id="PTHR44186">
    <property type="match status" value="1"/>
</dbReference>